<evidence type="ECO:0000313" key="1">
    <source>
        <dbReference type="EMBL" id="RHX86722.1"/>
    </source>
</evidence>
<dbReference type="Proteomes" id="UP000266669">
    <property type="component" value="Unassembled WGS sequence"/>
</dbReference>
<proteinExistence type="predicted"/>
<organism evidence="1 3">
    <name type="scientific">Leptospira stimsonii</name>
    <dbReference type="NCBI Taxonomy" id="2202203"/>
    <lineage>
        <taxon>Bacteria</taxon>
        <taxon>Pseudomonadati</taxon>
        <taxon>Spirochaetota</taxon>
        <taxon>Spirochaetia</taxon>
        <taxon>Leptospirales</taxon>
        <taxon>Leptospiraceae</taxon>
        <taxon>Leptospira</taxon>
    </lineage>
</organism>
<dbReference type="AlphaFoldDB" id="A0A4R9L2Q4"/>
<evidence type="ECO:0000313" key="4">
    <source>
        <dbReference type="Proteomes" id="UP000297422"/>
    </source>
</evidence>
<accession>A0A4R9L2Q4</accession>
<dbReference type="EMBL" id="QHCS01000002">
    <property type="protein sequence ID" value="RHX86722.1"/>
    <property type="molecule type" value="Genomic_DNA"/>
</dbReference>
<dbReference type="RefSeq" id="WP_118982274.1">
    <property type="nucleotide sequence ID" value="NZ_QHCS01000002.1"/>
</dbReference>
<dbReference type="EMBL" id="RQGT01000133">
    <property type="protein sequence ID" value="TGM09066.1"/>
    <property type="molecule type" value="Genomic_DNA"/>
</dbReference>
<dbReference type="Pfam" id="PF07600">
    <property type="entry name" value="DUF1564"/>
    <property type="match status" value="1"/>
</dbReference>
<dbReference type="InterPro" id="IPR011458">
    <property type="entry name" value="DUF1564"/>
</dbReference>
<sequence length="179" mass="20731">MGCLLLNSEQEIRSLLRENKTDVVTLLIPDSTLSRYDERERRLLPRRVPVLLMRYGKYLSSVKRLGKKAGKTLYQPSPGHSKMKRVNVRLGTASWSLLGVLAQAHGVSRCYLFNYLLWLDEVGVGSSIVNTMNEGAPTFHRNYRYILHLDFPENRIIRSLECEPSHLFSVLDYRDWFDS</sequence>
<gene>
    <name evidence="1" type="ORF">DLM78_13170</name>
    <name evidence="2" type="ORF">EHQ90_21040</name>
</gene>
<reference evidence="3" key="1">
    <citation type="submission" date="2018-05" db="EMBL/GenBank/DDBJ databases">
        <title>Leptospira yasudae sp. nov. and Leptospira stimsonii sp. nov., two pathogenic species of the genus Leptospira isolated from environmental sources.</title>
        <authorList>
            <person name="Casanovas-Massana A."/>
            <person name="Hamond C."/>
            <person name="Santos L.A."/>
            <person name="Hacker K.P."/>
            <person name="Balassiano I."/>
            <person name="Medeiros M.A."/>
            <person name="Reis M.G."/>
            <person name="Ko A.I."/>
            <person name="Wunder E.A."/>
        </authorList>
    </citation>
    <scope>NUCLEOTIDE SEQUENCE [LARGE SCALE GENOMIC DNA]</scope>
    <source>
        <strain evidence="3">AMB6-RJ</strain>
    </source>
</reference>
<protein>
    <submittedName>
        <fullName evidence="1">DUF1564 domain-containing protein</fullName>
    </submittedName>
</protein>
<reference evidence="2" key="2">
    <citation type="submission" date="2018-10" db="EMBL/GenBank/DDBJ databases">
        <authorList>
            <person name="Vincent A.T."/>
            <person name="Schiettekatte O."/>
            <person name="Bourhy P."/>
            <person name="Veyrier F.J."/>
            <person name="Picardeau M."/>
        </authorList>
    </citation>
    <scope>NUCLEOTIDE SEQUENCE</scope>
    <source>
        <strain evidence="2">201702407</strain>
    </source>
</reference>
<comment type="caution">
    <text evidence="1">The sequence shown here is derived from an EMBL/GenBank/DDBJ whole genome shotgun (WGS) entry which is preliminary data.</text>
</comment>
<keyword evidence="4" id="KW-1185">Reference proteome</keyword>
<evidence type="ECO:0000313" key="2">
    <source>
        <dbReference type="EMBL" id="TGM09066.1"/>
    </source>
</evidence>
<evidence type="ECO:0000313" key="3">
    <source>
        <dbReference type="Proteomes" id="UP000266669"/>
    </source>
</evidence>
<dbReference type="Proteomes" id="UP000297422">
    <property type="component" value="Unassembled WGS sequence"/>
</dbReference>
<name>A0A4R9L2Q4_9LEPT</name>
<reference evidence="4" key="3">
    <citation type="journal article" date="2019" name="PLoS Negl. Trop. Dis.">
        <title>Revisiting the worldwide diversity of Leptospira species in the environment.</title>
        <authorList>
            <person name="Vincent A.T."/>
            <person name="Schiettekatte O."/>
            <person name="Bourhy P."/>
            <person name="Veyrier F.J."/>
            <person name="Picardeau M."/>
        </authorList>
    </citation>
    <scope>NUCLEOTIDE SEQUENCE [LARGE SCALE GENOMIC DNA]</scope>
    <source>
        <strain evidence="4">201702407</strain>
    </source>
</reference>
<reference evidence="1" key="4">
    <citation type="journal article" date="2020" name="Int. J. Syst. Evol. Microbiol.">
        <title>Leptospira yasudae sp. nov. and Leptospira stimsonii sp. nov., two new species of the pathogenic group isolated from environmental sources.</title>
        <authorList>
            <person name="Casanovas-Massana A."/>
            <person name="Hamond C."/>
            <person name="Santos L.A."/>
            <person name="de Oliveira D."/>
            <person name="Hacker K.P."/>
            <person name="Balassiano I."/>
            <person name="Costa F."/>
            <person name="Medeiros M.A."/>
            <person name="Reis M.G."/>
            <person name="Ko A.I."/>
            <person name="Wunder E.A."/>
        </authorList>
    </citation>
    <scope>NUCLEOTIDE SEQUENCE</scope>
    <source>
        <strain evidence="1">AMB6-RJ</strain>
    </source>
</reference>